<evidence type="ECO:0000256" key="3">
    <source>
        <dbReference type="ARBA" id="ARBA00008212"/>
    </source>
</evidence>
<comment type="pathway">
    <text evidence="2">Protein modification; protein sumoylation.</text>
</comment>
<evidence type="ECO:0000313" key="14">
    <source>
        <dbReference type="Proteomes" id="UP000436088"/>
    </source>
</evidence>
<dbReference type="UniPathway" id="UPA00886"/>
<keyword evidence="8" id="KW-0862">Zinc</keyword>
<feature type="coiled-coil region" evidence="11">
    <location>
        <begin position="31"/>
        <end position="70"/>
    </location>
</feature>
<evidence type="ECO:0000256" key="4">
    <source>
        <dbReference type="ARBA" id="ARBA00022679"/>
    </source>
</evidence>
<evidence type="ECO:0000256" key="9">
    <source>
        <dbReference type="ARBA" id="ARBA00023242"/>
    </source>
</evidence>
<dbReference type="Gene3D" id="3.30.40.10">
    <property type="entry name" value="Zinc/RING finger domain, C3HC4 (zinc finger)"/>
    <property type="match status" value="1"/>
</dbReference>
<keyword evidence="11" id="KW-0175">Coiled coil</keyword>
<dbReference type="GO" id="GO:0005634">
    <property type="term" value="C:nucleus"/>
    <property type="evidence" value="ECO:0007669"/>
    <property type="project" value="UniProtKB-SubCell"/>
</dbReference>
<evidence type="ECO:0000256" key="7">
    <source>
        <dbReference type="ARBA" id="ARBA00022786"/>
    </source>
</evidence>
<comment type="caution">
    <text evidence="13">The sequence shown here is derived from an EMBL/GenBank/DDBJ whole genome shotgun (WGS) entry which is preliminary data.</text>
</comment>
<evidence type="ECO:0000256" key="11">
    <source>
        <dbReference type="SAM" id="Coils"/>
    </source>
</evidence>
<evidence type="ECO:0000256" key="1">
    <source>
        <dbReference type="ARBA" id="ARBA00004123"/>
    </source>
</evidence>
<dbReference type="GO" id="GO:0008270">
    <property type="term" value="F:zinc ion binding"/>
    <property type="evidence" value="ECO:0007669"/>
    <property type="project" value="UniProtKB-KW"/>
</dbReference>
<dbReference type="GO" id="GO:0016925">
    <property type="term" value="P:protein sumoylation"/>
    <property type="evidence" value="ECO:0007669"/>
    <property type="project" value="UniProtKB-UniPathway"/>
</dbReference>
<evidence type="ECO:0000256" key="8">
    <source>
        <dbReference type="ARBA" id="ARBA00022833"/>
    </source>
</evidence>
<dbReference type="EMBL" id="VEPZ02001001">
    <property type="protein sequence ID" value="KAE8703275.1"/>
    <property type="molecule type" value="Genomic_DNA"/>
</dbReference>
<evidence type="ECO:0000256" key="10">
    <source>
        <dbReference type="PROSITE-ProRule" id="PRU00452"/>
    </source>
</evidence>
<dbReference type="OrthoDB" id="26899at2759"/>
<dbReference type="InterPro" id="IPR004181">
    <property type="entry name" value="Znf_MIZ"/>
</dbReference>
<dbReference type="SUPFAM" id="SSF57850">
    <property type="entry name" value="RING/U-box"/>
    <property type="match status" value="1"/>
</dbReference>
<evidence type="ECO:0000256" key="5">
    <source>
        <dbReference type="ARBA" id="ARBA00022723"/>
    </source>
</evidence>
<dbReference type="GO" id="GO:0030915">
    <property type="term" value="C:Smc5-Smc6 complex"/>
    <property type="evidence" value="ECO:0007669"/>
    <property type="project" value="InterPro"/>
</dbReference>
<feature type="domain" description="SP-RING-type" evidence="12">
    <location>
        <begin position="143"/>
        <end position="231"/>
    </location>
</feature>
<dbReference type="GO" id="GO:0016874">
    <property type="term" value="F:ligase activity"/>
    <property type="evidence" value="ECO:0007669"/>
    <property type="project" value="UniProtKB-KW"/>
</dbReference>
<keyword evidence="6 10" id="KW-0863">Zinc-finger</keyword>
<gene>
    <name evidence="13" type="ORF">F3Y22_tig00110472pilonHSYRG00192</name>
</gene>
<comment type="similarity">
    <text evidence="3">Belongs to the NSE2 family.</text>
</comment>
<name>A0A6A3AJ07_HIBSY</name>
<dbReference type="GO" id="GO:0000724">
    <property type="term" value="P:double-strand break repair via homologous recombination"/>
    <property type="evidence" value="ECO:0007669"/>
    <property type="project" value="InterPro"/>
</dbReference>
<evidence type="ECO:0000313" key="13">
    <source>
        <dbReference type="EMBL" id="KAE8703275.1"/>
    </source>
</evidence>
<protein>
    <submittedName>
        <fullName evidence="13">E3 SUMO-protein ligase MMS21</fullName>
    </submittedName>
</protein>
<keyword evidence="13" id="KW-0436">Ligase</keyword>
<evidence type="ECO:0000256" key="6">
    <source>
        <dbReference type="ARBA" id="ARBA00022771"/>
    </source>
</evidence>
<comment type="subcellular location">
    <subcellularLocation>
        <location evidence="1">Nucleus</location>
    </subcellularLocation>
</comment>
<dbReference type="Proteomes" id="UP000436088">
    <property type="component" value="Unassembled WGS sequence"/>
</dbReference>
<proteinExistence type="inferred from homology"/>
<dbReference type="AlphaFoldDB" id="A0A6A3AJ07"/>
<dbReference type="PROSITE" id="PS51044">
    <property type="entry name" value="ZF_SP_RING"/>
    <property type="match status" value="1"/>
</dbReference>
<dbReference type="GO" id="GO:0061665">
    <property type="term" value="F:SUMO ligase activity"/>
    <property type="evidence" value="ECO:0007669"/>
    <property type="project" value="TreeGrafter"/>
</dbReference>
<evidence type="ECO:0000256" key="2">
    <source>
        <dbReference type="ARBA" id="ARBA00004718"/>
    </source>
</evidence>
<keyword evidence="14" id="KW-1185">Reference proteome</keyword>
<dbReference type="CDD" id="cd16651">
    <property type="entry name" value="SPL-RING_NSE2"/>
    <property type="match status" value="1"/>
</dbReference>
<keyword evidence="4" id="KW-0808">Transferase</keyword>
<keyword evidence="5" id="KW-0479">Metal-binding</keyword>
<accession>A0A6A3AJ07</accession>
<keyword evidence="7" id="KW-0833">Ubl conjugation pathway</keyword>
<keyword evidence="9" id="KW-0539">Nucleus</keyword>
<reference evidence="13" key="1">
    <citation type="submission" date="2019-09" db="EMBL/GenBank/DDBJ databases">
        <title>Draft genome information of white flower Hibiscus syriacus.</title>
        <authorList>
            <person name="Kim Y.-M."/>
        </authorList>
    </citation>
    <scope>NUCLEOTIDE SEQUENCE [LARGE SCALE GENOMIC DNA]</scope>
    <source>
        <strain evidence="13">YM2019G1</strain>
    </source>
</reference>
<dbReference type="Pfam" id="PF11789">
    <property type="entry name" value="zf-Nse"/>
    <property type="match status" value="1"/>
</dbReference>
<sequence>MASTSVSRTDGVTGRVRRASANLYADNQALVAEIRKALNLMKNIAVDLENDNQSDMVKQLENAVVELIETHENCLHRSSAIQSVGEAYQPGPELTDFKELLDTEFEKFKTSSSSCPQNHPLMHQFQQAVWNVHHAGQPMPGEEQEDIVMTSTGSNIKNLKCPITGKNITELTEPVRSLDCKHIYDKNAILNFIKSNNGNVKCPESACPKMLQAKRVVCDPLLLFEIDELRTSSRQTARIDVIEDFTETDPQGEESP</sequence>
<evidence type="ECO:0000259" key="12">
    <source>
        <dbReference type="PROSITE" id="PS51044"/>
    </source>
</evidence>
<dbReference type="PANTHER" id="PTHR21330:SF1">
    <property type="entry name" value="E3 SUMO-PROTEIN LIGASE NSE2"/>
    <property type="match status" value="1"/>
</dbReference>
<dbReference type="InterPro" id="IPR013083">
    <property type="entry name" value="Znf_RING/FYVE/PHD"/>
</dbReference>
<dbReference type="PANTHER" id="PTHR21330">
    <property type="entry name" value="E3 SUMO-PROTEIN LIGASE NSE2"/>
    <property type="match status" value="1"/>
</dbReference>
<organism evidence="13 14">
    <name type="scientific">Hibiscus syriacus</name>
    <name type="common">Rose of Sharon</name>
    <dbReference type="NCBI Taxonomy" id="106335"/>
    <lineage>
        <taxon>Eukaryota</taxon>
        <taxon>Viridiplantae</taxon>
        <taxon>Streptophyta</taxon>
        <taxon>Embryophyta</taxon>
        <taxon>Tracheophyta</taxon>
        <taxon>Spermatophyta</taxon>
        <taxon>Magnoliopsida</taxon>
        <taxon>eudicotyledons</taxon>
        <taxon>Gunneridae</taxon>
        <taxon>Pentapetalae</taxon>
        <taxon>rosids</taxon>
        <taxon>malvids</taxon>
        <taxon>Malvales</taxon>
        <taxon>Malvaceae</taxon>
        <taxon>Malvoideae</taxon>
        <taxon>Hibiscus</taxon>
    </lineage>
</organism>
<dbReference type="InterPro" id="IPR026846">
    <property type="entry name" value="Nse2(Mms21)"/>
</dbReference>